<organism evidence="1 2">
    <name type="scientific">Lyngbya aestuarii BL J</name>
    <dbReference type="NCBI Taxonomy" id="1348334"/>
    <lineage>
        <taxon>Bacteria</taxon>
        <taxon>Bacillati</taxon>
        <taxon>Cyanobacteriota</taxon>
        <taxon>Cyanophyceae</taxon>
        <taxon>Oscillatoriophycideae</taxon>
        <taxon>Oscillatoriales</taxon>
        <taxon>Microcoleaceae</taxon>
        <taxon>Lyngbya</taxon>
    </lineage>
</organism>
<protein>
    <submittedName>
        <fullName evidence="1">Uncharacterized protein</fullName>
    </submittedName>
</protein>
<name>U7QHH9_9CYAN</name>
<gene>
    <name evidence="1" type="ORF">M595_3503</name>
</gene>
<dbReference type="Proteomes" id="UP000017127">
    <property type="component" value="Unassembled WGS sequence"/>
</dbReference>
<evidence type="ECO:0000313" key="2">
    <source>
        <dbReference type="Proteomes" id="UP000017127"/>
    </source>
</evidence>
<comment type="caution">
    <text evidence="1">The sequence shown here is derived from an EMBL/GenBank/DDBJ whole genome shotgun (WGS) entry which is preliminary data.</text>
</comment>
<dbReference type="EMBL" id="AUZM01000035">
    <property type="protein sequence ID" value="ERT06525.1"/>
    <property type="molecule type" value="Genomic_DNA"/>
</dbReference>
<proteinExistence type="predicted"/>
<keyword evidence="2" id="KW-1185">Reference proteome</keyword>
<accession>U7QHH9</accession>
<sequence>MSDDESTGRWKRARVDGTQQEIISHDHLLGFAVHHRCIASLIILD</sequence>
<dbReference type="AlphaFoldDB" id="U7QHH9"/>
<evidence type="ECO:0000313" key="1">
    <source>
        <dbReference type="EMBL" id="ERT06525.1"/>
    </source>
</evidence>
<reference evidence="1 2" key="1">
    <citation type="journal article" date="2013" name="Front. Microbiol.">
        <title>Comparative genomic analyses of the cyanobacterium, Lyngbya aestuarii BL J, a powerful hydrogen producer.</title>
        <authorList>
            <person name="Kothari A."/>
            <person name="Vaughn M."/>
            <person name="Garcia-Pichel F."/>
        </authorList>
    </citation>
    <scope>NUCLEOTIDE SEQUENCE [LARGE SCALE GENOMIC DNA]</scope>
    <source>
        <strain evidence="1 2">BL J</strain>
    </source>
</reference>